<dbReference type="InterPro" id="IPR036174">
    <property type="entry name" value="Znf_Sec23_Sec24_sf"/>
</dbReference>
<dbReference type="GO" id="GO:0008270">
    <property type="term" value="F:zinc ion binding"/>
    <property type="evidence" value="ECO:0007669"/>
    <property type="project" value="InterPro"/>
</dbReference>
<dbReference type="OMA" id="FPPHYAE"/>
<keyword evidence="2 10" id="KW-0813">Transport</keyword>
<comment type="similarity">
    <text evidence="1 10">Belongs to the SEC23/SEC24 family. SEC23 subfamily.</text>
</comment>
<dbReference type="InterPro" id="IPR007123">
    <property type="entry name" value="Gelsolin-like_dom"/>
</dbReference>
<dbReference type="GO" id="GO:0005789">
    <property type="term" value="C:endoplasmic reticulum membrane"/>
    <property type="evidence" value="ECO:0007669"/>
    <property type="project" value="UniProtKB-SubCell"/>
</dbReference>
<dbReference type="SUPFAM" id="SSF81995">
    <property type="entry name" value="beta-sandwich domain of Sec23/24"/>
    <property type="match status" value="1"/>
</dbReference>
<evidence type="ECO:0000256" key="1">
    <source>
        <dbReference type="ARBA" id="ARBA00009210"/>
    </source>
</evidence>
<dbReference type="OrthoDB" id="10256289at2759"/>
<feature type="domain" description="Gelsolin-like" evidence="11">
    <location>
        <begin position="715"/>
        <end position="804"/>
    </location>
</feature>
<dbReference type="GO" id="GO:0006886">
    <property type="term" value="P:intracellular protein transport"/>
    <property type="evidence" value="ECO:0007669"/>
    <property type="project" value="InterPro"/>
</dbReference>
<evidence type="ECO:0000256" key="4">
    <source>
        <dbReference type="ARBA" id="ARBA00022824"/>
    </source>
</evidence>
<evidence type="ECO:0000313" key="16">
    <source>
        <dbReference type="Proteomes" id="UP000008974"/>
    </source>
</evidence>
<dbReference type="VEuPathDB" id="GiardiaDB:GLP15_4493"/>
<comment type="subcellular location">
    <subcellularLocation>
        <location evidence="10">Cytoplasmic vesicle</location>
        <location evidence="10">COPII-coated vesicle membrane</location>
        <topology evidence="10">Peripheral membrane protein</topology>
        <orientation evidence="10">Cytoplasmic side</orientation>
    </subcellularLocation>
    <subcellularLocation>
        <location evidence="10">Endoplasmic reticulum membrane</location>
        <topology evidence="10">Peripheral membrane protein</topology>
        <orientation evidence="10">Cytoplasmic side</orientation>
    </subcellularLocation>
</comment>
<keyword evidence="3 10" id="KW-0479">Metal-binding</keyword>
<dbReference type="Gene3D" id="1.20.120.730">
    <property type="entry name" value="Sec23/Sec24 helical domain"/>
    <property type="match status" value="1"/>
</dbReference>
<feature type="domain" description="Zinc finger Sec23/Sec24-type" evidence="12">
    <location>
        <begin position="62"/>
        <end position="100"/>
    </location>
</feature>
<dbReference type="PANTHER" id="PTHR11141:SF0">
    <property type="entry name" value="PROTEIN TRANSPORT PROTEIN SEC23"/>
    <property type="match status" value="1"/>
</dbReference>
<dbReference type="SUPFAM" id="SSF81811">
    <property type="entry name" value="Helical domain of Sec23/24"/>
    <property type="match status" value="1"/>
</dbReference>
<organism evidence="15 16">
    <name type="scientific">Giardia intestinalis (strain P15)</name>
    <name type="common">Giardia lamblia</name>
    <dbReference type="NCBI Taxonomy" id="658858"/>
    <lineage>
        <taxon>Eukaryota</taxon>
        <taxon>Metamonada</taxon>
        <taxon>Diplomonadida</taxon>
        <taxon>Hexamitidae</taxon>
        <taxon>Giardiinae</taxon>
        <taxon>Giardia</taxon>
    </lineage>
</organism>
<accession>E1F821</accession>
<dbReference type="PANTHER" id="PTHR11141">
    <property type="entry name" value="PROTEIN TRANSPORT PROTEIN SEC23"/>
    <property type="match status" value="1"/>
</dbReference>
<proteinExistence type="inferred from homology"/>
<evidence type="ECO:0000256" key="7">
    <source>
        <dbReference type="ARBA" id="ARBA00022927"/>
    </source>
</evidence>
<keyword evidence="10" id="KW-0963">Cytoplasm</keyword>
<keyword evidence="8 10" id="KW-0472">Membrane</keyword>
<keyword evidence="5 10" id="KW-0862">Zinc</keyword>
<dbReference type="STRING" id="658858.E1F821"/>
<evidence type="ECO:0000256" key="2">
    <source>
        <dbReference type="ARBA" id="ARBA00022448"/>
    </source>
</evidence>
<dbReference type="FunFam" id="3.40.50.410:FF:000043">
    <property type="entry name" value="Protein transport protein SEC23"/>
    <property type="match status" value="1"/>
</dbReference>
<evidence type="ECO:0000256" key="10">
    <source>
        <dbReference type="RuleBase" id="RU365030"/>
    </source>
</evidence>
<keyword evidence="6 10" id="KW-0931">ER-Golgi transport</keyword>
<dbReference type="SUPFAM" id="SSF53300">
    <property type="entry name" value="vWA-like"/>
    <property type="match status" value="1"/>
</dbReference>
<dbReference type="Pfam" id="PF04811">
    <property type="entry name" value="Sec23_trunk"/>
    <property type="match status" value="1"/>
</dbReference>
<comment type="function">
    <text evidence="10">Component of the coat protein complex II (COPII) which promotes the formation of transport vesicles from the endoplasmic reticulum (ER). The coat has two main functions, the physical deformation of the endoplasmic reticulum membrane into vesicles and the selection of cargo molecules.</text>
</comment>
<dbReference type="Gene3D" id="2.30.30.380">
    <property type="entry name" value="Zn-finger domain of Sec23/24"/>
    <property type="match status" value="1"/>
</dbReference>
<dbReference type="InterPro" id="IPR036180">
    <property type="entry name" value="Gelsolin-like_dom_sf"/>
</dbReference>
<evidence type="ECO:0000259" key="12">
    <source>
        <dbReference type="Pfam" id="PF04810"/>
    </source>
</evidence>
<dbReference type="Proteomes" id="UP000008974">
    <property type="component" value="Unassembled WGS sequence"/>
</dbReference>
<keyword evidence="7 10" id="KW-0653">Protein transport</keyword>
<evidence type="ECO:0000313" key="15">
    <source>
        <dbReference type="EMBL" id="EFO61413.1"/>
    </source>
</evidence>
<evidence type="ECO:0000259" key="13">
    <source>
        <dbReference type="Pfam" id="PF04811"/>
    </source>
</evidence>
<reference evidence="15 16" key="1">
    <citation type="journal article" date="2010" name="BMC Genomics">
        <title>Genome analysis and comparative genomics of a Giardia intestinalis assemblage E isolate.</title>
        <authorList>
            <person name="Jerlstrom-Hultqvist J."/>
            <person name="Franzen O."/>
            <person name="Ankarklev J."/>
            <person name="Xu F."/>
            <person name="Nohynkova E."/>
            <person name="Andersson J.O."/>
            <person name="Svard S.G."/>
            <person name="Andersson B."/>
        </authorList>
    </citation>
    <scope>NUCLEOTIDE SEQUENCE [LARGE SCALE GENOMIC DNA]</scope>
    <source>
        <strain evidence="15 16">P15</strain>
    </source>
</reference>
<dbReference type="InterPro" id="IPR006900">
    <property type="entry name" value="Sec23/24_helical_dom"/>
</dbReference>
<evidence type="ECO:0000256" key="5">
    <source>
        <dbReference type="ARBA" id="ARBA00022833"/>
    </source>
</evidence>
<dbReference type="InterPro" id="IPR006895">
    <property type="entry name" value="Znf_Sec23_Sec24"/>
</dbReference>
<dbReference type="GO" id="GO:0070971">
    <property type="term" value="C:endoplasmic reticulum exit site"/>
    <property type="evidence" value="ECO:0007669"/>
    <property type="project" value="TreeGrafter"/>
</dbReference>
<dbReference type="GO" id="GO:0030127">
    <property type="term" value="C:COPII vesicle coat"/>
    <property type="evidence" value="ECO:0007669"/>
    <property type="project" value="InterPro"/>
</dbReference>
<evidence type="ECO:0000256" key="9">
    <source>
        <dbReference type="ARBA" id="ARBA00023329"/>
    </source>
</evidence>
<dbReference type="Pfam" id="PF04810">
    <property type="entry name" value="zf-Sec23_Sec24"/>
    <property type="match status" value="1"/>
</dbReference>
<keyword evidence="9 10" id="KW-0968">Cytoplasmic vesicle</keyword>
<dbReference type="SUPFAM" id="SSF82919">
    <property type="entry name" value="Zn-finger domain of Sec23/24"/>
    <property type="match status" value="1"/>
</dbReference>
<evidence type="ECO:0000259" key="11">
    <source>
        <dbReference type="Pfam" id="PF00626"/>
    </source>
</evidence>
<gene>
    <name evidence="15" type="ORF">GLP15_4493</name>
</gene>
<dbReference type="SUPFAM" id="SSF82754">
    <property type="entry name" value="C-terminal, gelsolin-like domain of Sec23/24"/>
    <property type="match status" value="1"/>
</dbReference>
<dbReference type="GO" id="GO:0090110">
    <property type="term" value="P:COPII-coated vesicle cargo loading"/>
    <property type="evidence" value="ECO:0007669"/>
    <property type="project" value="TreeGrafter"/>
</dbReference>
<feature type="domain" description="Sec23/Sec24 helical" evidence="14">
    <location>
        <begin position="600"/>
        <end position="701"/>
    </location>
</feature>
<evidence type="ECO:0000256" key="8">
    <source>
        <dbReference type="ARBA" id="ARBA00023136"/>
    </source>
</evidence>
<dbReference type="InterPro" id="IPR029006">
    <property type="entry name" value="ADF-H/Gelsolin-like_dom_sf"/>
</dbReference>
<dbReference type="InterPro" id="IPR006896">
    <property type="entry name" value="Sec23/24_trunk_dom"/>
</dbReference>
<dbReference type="InterPro" id="IPR036175">
    <property type="entry name" value="Sec23/24_helical_dom_sf"/>
</dbReference>
<dbReference type="Gene3D" id="2.60.40.1670">
    <property type="entry name" value="beta-sandwich domain of Sec23/24"/>
    <property type="match status" value="1"/>
</dbReference>
<dbReference type="AlphaFoldDB" id="E1F821"/>
<dbReference type="InterPro" id="IPR036465">
    <property type="entry name" value="vWFA_dom_sf"/>
</dbReference>
<keyword evidence="4 10" id="KW-0256">Endoplasmic reticulum</keyword>
<evidence type="ECO:0000259" key="14">
    <source>
        <dbReference type="Pfam" id="PF04815"/>
    </source>
</evidence>
<feature type="domain" description="Sec23/Sec24 trunk" evidence="13">
    <location>
        <begin position="143"/>
        <end position="400"/>
    </location>
</feature>
<dbReference type="GO" id="GO:0005096">
    <property type="term" value="F:GTPase activator activity"/>
    <property type="evidence" value="ECO:0007669"/>
    <property type="project" value="TreeGrafter"/>
</dbReference>
<dbReference type="Gene3D" id="3.40.50.410">
    <property type="entry name" value="von Willebrand factor, type A domain"/>
    <property type="match status" value="1"/>
</dbReference>
<dbReference type="InterPro" id="IPR037364">
    <property type="entry name" value="Sec23"/>
</dbReference>
<evidence type="ECO:0000256" key="6">
    <source>
        <dbReference type="ARBA" id="ARBA00022892"/>
    </source>
</evidence>
<dbReference type="Pfam" id="PF00626">
    <property type="entry name" value="Gelsolin"/>
    <property type="match status" value="1"/>
</dbReference>
<dbReference type="EMBL" id="ACVC01000229">
    <property type="protein sequence ID" value="EFO61413.1"/>
    <property type="molecule type" value="Genomic_DNA"/>
</dbReference>
<name>E1F821_GIAIA</name>
<dbReference type="Gene3D" id="3.40.20.10">
    <property type="entry name" value="Severin"/>
    <property type="match status" value="1"/>
</dbReference>
<sequence>MAEAAESFADTVVRIEDETGIRAPWRVWPQMRHDSTKLGVPLSLVYTPLKAVTNPYRASYAPVRCSGCSAILSPFTYVDYQKKSYVCSFCSLMQPLPPSYAQITPEYRPAELHDVYKTIEYNLTATQTAAGGHAAPQVAPDYAPIFAIVVDTCCEDAEQFAKMKESLQWIVDVLPSNSKICLVSFGSVVTVHELLFDFCPRKVVLRGLVDIPPAQLEQYLGLKTTTQRFLQPLGSCQNSLVQILEDLMKDPWIPPPKCRPHRCLGAALSIATSILQSLSLPAGIPITMDTTNAAAVRPTTGFAGRVVLLTSGPCTAGPGTIVDIDLSMHLRHWPDLEKKTDVAKHVKDAQRFYTSLGERAATNGISYHVFSCSVEQVGLYEMYQMVSMTGGHMMISESYSYQAFVRSWRCFFDQLVQAARQEEMEATGRGEIDEDEEEGDEPELIPLQFGSRAIIEASIGSGGKITGCVGHVVPLPPTVSTKGSQQAPTCSNPAFVAGTFYEGGSRGLSLGGQDNEIGHGFTNRWLASHIDSESTFCFCYEANHDPKNAMALTLPAYIPVQFRTLYIDNVTGDQILRVTTYVFQGANPLSDWAKISAEFDQEAAAVVLAKITMFNLMHRPGVTTDEVMRYIDRAIIKLSQAFSSYQLQNAATLVFQPNFEFFPQFLYHFRRSEFIQLFGQSPDETAMKRFQLLRQTTANVLTMMQPVLYAYTVTNPEPTPVFLDSSEATQDRILLFDSFFNVLVWTGSSVAAWRKAEYHLKPEYANVATLLDAPNYEVEDILNERFPSPRYDNADQGTSQARILLARVNPTTTHKSNQTLGGFTLGNGGQPEAVGEVVATDDVSLQKFLAALKDSVVQQGK</sequence>
<dbReference type="Pfam" id="PF04815">
    <property type="entry name" value="Sec23_helical"/>
    <property type="match status" value="1"/>
</dbReference>
<evidence type="ECO:0000256" key="3">
    <source>
        <dbReference type="ARBA" id="ARBA00022723"/>
    </source>
</evidence>
<comment type="caution">
    <text evidence="15">The sequence shown here is derived from an EMBL/GenBank/DDBJ whole genome shotgun (WGS) entry which is preliminary data.</text>
</comment>
<protein>
    <recommendedName>
        <fullName evidence="10">Protein transport protein SEC23</fullName>
    </recommendedName>
</protein>